<dbReference type="SMART" id="SM00918">
    <property type="entry name" value="Lig_chan-Glu_bd"/>
    <property type="match status" value="1"/>
</dbReference>
<keyword evidence="3" id="KW-0813">Transport</keyword>
<dbReference type="PANTHER" id="PTHR42643:SF38">
    <property type="entry name" value="IONOTROPIC RECEPTOR 100A"/>
    <property type="match status" value="1"/>
</dbReference>
<gene>
    <name evidence="15" type="ORF">HNY73_022965</name>
</gene>
<name>A0A8T0E6A9_ARGBR</name>
<organism evidence="15 16">
    <name type="scientific">Argiope bruennichi</name>
    <name type="common">Wasp spider</name>
    <name type="synonym">Aranea bruennichi</name>
    <dbReference type="NCBI Taxonomy" id="94029"/>
    <lineage>
        <taxon>Eukaryota</taxon>
        <taxon>Metazoa</taxon>
        <taxon>Ecdysozoa</taxon>
        <taxon>Arthropoda</taxon>
        <taxon>Chelicerata</taxon>
        <taxon>Arachnida</taxon>
        <taxon>Araneae</taxon>
        <taxon>Araneomorphae</taxon>
        <taxon>Entelegynae</taxon>
        <taxon>Araneoidea</taxon>
        <taxon>Araneidae</taxon>
        <taxon>Argiope</taxon>
    </lineage>
</organism>
<proteinExistence type="inferred from homology"/>
<dbReference type="InterPro" id="IPR052192">
    <property type="entry name" value="Insect_Ionotropic_Sensory_Rcpt"/>
</dbReference>
<feature type="domain" description="Ionotropic glutamate receptor L-glutamate and glycine-binding" evidence="14">
    <location>
        <begin position="2"/>
        <end position="49"/>
    </location>
</feature>
<reference evidence="15" key="1">
    <citation type="journal article" date="2020" name="bioRxiv">
        <title>Chromosome-level reference genome of the European wasp spider Argiope bruennichi: a resource for studies on range expansion and evolutionary adaptation.</title>
        <authorList>
            <person name="Sheffer M.M."/>
            <person name="Hoppe A."/>
            <person name="Krehenwinkel H."/>
            <person name="Uhl G."/>
            <person name="Kuss A.W."/>
            <person name="Jensen L."/>
            <person name="Jensen C."/>
            <person name="Gillespie R.G."/>
            <person name="Hoff K.J."/>
            <person name="Prost S."/>
        </authorList>
    </citation>
    <scope>NUCLEOTIDE SEQUENCE</scope>
</reference>
<dbReference type="SUPFAM" id="SSF53850">
    <property type="entry name" value="Periplasmic binding protein-like II"/>
    <property type="match status" value="1"/>
</dbReference>
<evidence type="ECO:0000256" key="12">
    <source>
        <dbReference type="ARBA" id="ARBA00023303"/>
    </source>
</evidence>
<dbReference type="GO" id="GO:0005886">
    <property type="term" value="C:plasma membrane"/>
    <property type="evidence" value="ECO:0007669"/>
    <property type="project" value="UniProtKB-SubCell"/>
</dbReference>
<dbReference type="Gene3D" id="3.40.190.10">
    <property type="entry name" value="Periplasmic binding protein-like II"/>
    <property type="match status" value="1"/>
</dbReference>
<dbReference type="Gene3D" id="1.10.287.70">
    <property type="match status" value="1"/>
</dbReference>
<evidence type="ECO:0000256" key="11">
    <source>
        <dbReference type="ARBA" id="ARBA00023286"/>
    </source>
</evidence>
<keyword evidence="6 13" id="KW-1133">Transmembrane helix</keyword>
<protein>
    <submittedName>
        <fullName evidence="15">Glutamate receptor ionotropic like protein</fullName>
    </submittedName>
</protein>
<evidence type="ECO:0000256" key="2">
    <source>
        <dbReference type="ARBA" id="ARBA00008685"/>
    </source>
</evidence>
<evidence type="ECO:0000259" key="14">
    <source>
        <dbReference type="SMART" id="SM00918"/>
    </source>
</evidence>
<evidence type="ECO:0000256" key="5">
    <source>
        <dbReference type="ARBA" id="ARBA00022692"/>
    </source>
</evidence>
<dbReference type="PANTHER" id="PTHR42643">
    <property type="entry name" value="IONOTROPIC RECEPTOR 20A-RELATED"/>
    <property type="match status" value="1"/>
</dbReference>
<keyword evidence="8 13" id="KW-0472">Membrane</keyword>
<keyword evidence="10" id="KW-0325">Glycoprotein</keyword>
<evidence type="ECO:0000256" key="10">
    <source>
        <dbReference type="ARBA" id="ARBA00023180"/>
    </source>
</evidence>
<dbReference type="EMBL" id="JABXBU010002231">
    <property type="protein sequence ID" value="KAF8764940.1"/>
    <property type="molecule type" value="Genomic_DNA"/>
</dbReference>
<evidence type="ECO:0000256" key="6">
    <source>
        <dbReference type="ARBA" id="ARBA00022989"/>
    </source>
</evidence>
<keyword evidence="11" id="KW-1071">Ligand-gated ion channel</keyword>
<evidence type="ECO:0000256" key="1">
    <source>
        <dbReference type="ARBA" id="ARBA00004651"/>
    </source>
</evidence>
<feature type="transmembrane region" description="Helical" evidence="13">
    <location>
        <begin position="156"/>
        <end position="182"/>
    </location>
</feature>
<keyword evidence="12" id="KW-0407">Ion channel</keyword>
<dbReference type="GO" id="GO:0050906">
    <property type="term" value="P:detection of stimulus involved in sensory perception"/>
    <property type="evidence" value="ECO:0007669"/>
    <property type="project" value="UniProtKB-ARBA"/>
</dbReference>
<accession>A0A8T0E6A9</accession>
<dbReference type="AlphaFoldDB" id="A0A8T0E6A9"/>
<dbReference type="Proteomes" id="UP000807504">
    <property type="component" value="Unassembled WGS sequence"/>
</dbReference>
<keyword evidence="4" id="KW-1003">Cell membrane</keyword>
<evidence type="ECO:0000313" key="16">
    <source>
        <dbReference type="Proteomes" id="UP000807504"/>
    </source>
</evidence>
<keyword evidence="7" id="KW-0406">Ion transport</keyword>
<keyword evidence="16" id="KW-1185">Reference proteome</keyword>
<evidence type="ECO:0000256" key="8">
    <source>
        <dbReference type="ARBA" id="ARBA00023136"/>
    </source>
</evidence>
<feature type="transmembrane region" description="Helical" evidence="13">
    <location>
        <begin position="102"/>
        <end position="120"/>
    </location>
</feature>
<keyword evidence="9 15" id="KW-0675">Receptor</keyword>
<comment type="subcellular location">
    <subcellularLocation>
        <location evidence="1">Cell membrane</location>
        <topology evidence="1">Multi-pass membrane protein</topology>
    </subcellularLocation>
</comment>
<evidence type="ECO:0000256" key="13">
    <source>
        <dbReference type="SAM" id="Phobius"/>
    </source>
</evidence>
<evidence type="ECO:0000256" key="3">
    <source>
        <dbReference type="ARBA" id="ARBA00022448"/>
    </source>
</evidence>
<feature type="transmembrane region" description="Helical" evidence="13">
    <location>
        <begin position="348"/>
        <end position="375"/>
    </location>
</feature>
<reference evidence="15" key="2">
    <citation type="submission" date="2020-06" db="EMBL/GenBank/DDBJ databases">
        <authorList>
            <person name="Sheffer M."/>
        </authorList>
    </citation>
    <scope>NUCLEOTIDE SEQUENCE</scope>
</reference>
<comment type="similarity">
    <text evidence="2">Belongs to the glutamate-gated ion channel (TC 1.A.10.1) family.</text>
</comment>
<dbReference type="Pfam" id="PF10613">
    <property type="entry name" value="Lig_chan-Glu_bd"/>
    <property type="match status" value="1"/>
</dbReference>
<evidence type="ECO:0000256" key="7">
    <source>
        <dbReference type="ARBA" id="ARBA00023065"/>
    </source>
</evidence>
<dbReference type="InterPro" id="IPR001320">
    <property type="entry name" value="Iontro_rcpt_C"/>
</dbReference>
<evidence type="ECO:0000256" key="4">
    <source>
        <dbReference type="ARBA" id="ARBA00022475"/>
    </source>
</evidence>
<comment type="caution">
    <text evidence="15">The sequence shown here is derived from an EMBL/GenBank/DDBJ whole genome shotgun (WGS) entry which is preliminary data.</text>
</comment>
<dbReference type="Pfam" id="PF00060">
    <property type="entry name" value="Lig_chan"/>
    <property type="match status" value="1"/>
</dbReference>
<dbReference type="InterPro" id="IPR019594">
    <property type="entry name" value="Glu/Gly-bd"/>
</dbReference>
<evidence type="ECO:0000313" key="15">
    <source>
        <dbReference type="EMBL" id="KAF8764940.1"/>
    </source>
</evidence>
<dbReference type="GO" id="GO:0015276">
    <property type="term" value="F:ligand-gated monoatomic ion channel activity"/>
    <property type="evidence" value="ECO:0007669"/>
    <property type="project" value="InterPro"/>
</dbReference>
<evidence type="ECO:0000256" key="9">
    <source>
        <dbReference type="ARBA" id="ARBA00023170"/>
    </source>
</evidence>
<keyword evidence="5 13" id="KW-0812">Transmembrane</keyword>
<sequence length="384" mass="44002">MLEGIEGRFLDLLSKTLRFRYRLKTAPDGEPGKMNKNGSWTGLIGMLQRKEIDMALNFLCPTEERTKVVDFTDSYEVDYVKFLVDKPGAVPLKLSLLYPFNSETWICIFLIMVIGPKVLILMFRLKVSYMKLFLQLLGSFLNQAFTIPLLGTRNRIIFFSWCLFAMLVSMYYSSTLLSFLTFPLQKAPLKNFTELSEAVGEGTHRCFTLKGSFALTVFHSSPHEPLRNLGRAIEDNGWFFDKHDNFGSLRKILKKTAVMDIRLKLELLHNSLHFDSYIMSDENLISLNFAIALRKDFCCKESLNSVISAVTSAGIYTKFEREEIFKVFLKEGLLHKTVNSAELKIDDLYGVFILLIVGYGVSLVVVISEIVYFSYIEKCKTLLF</sequence>